<comment type="caution">
    <text evidence="2">The sequence shown here is derived from an EMBL/GenBank/DDBJ whole genome shotgun (WGS) entry which is preliminary data.</text>
</comment>
<dbReference type="SUPFAM" id="SSF81383">
    <property type="entry name" value="F-box domain"/>
    <property type="match status" value="1"/>
</dbReference>
<dbReference type="OrthoDB" id="3140657at2759"/>
<protein>
    <recommendedName>
        <fullName evidence="1">F-box domain-containing protein</fullName>
    </recommendedName>
</protein>
<dbReference type="PROSITE" id="PS50181">
    <property type="entry name" value="FBOX"/>
    <property type="match status" value="1"/>
</dbReference>
<organism evidence="2 3">
    <name type="scientific">Neonectria ditissima</name>
    <dbReference type="NCBI Taxonomy" id="78410"/>
    <lineage>
        <taxon>Eukaryota</taxon>
        <taxon>Fungi</taxon>
        <taxon>Dikarya</taxon>
        <taxon>Ascomycota</taxon>
        <taxon>Pezizomycotina</taxon>
        <taxon>Sordariomycetes</taxon>
        <taxon>Hypocreomycetidae</taxon>
        <taxon>Hypocreales</taxon>
        <taxon>Nectriaceae</taxon>
        <taxon>Neonectria</taxon>
    </lineage>
</organism>
<feature type="domain" description="F-box" evidence="1">
    <location>
        <begin position="6"/>
        <end position="51"/>
    </location>
</feature>
<name>A0A0P7BCH2_9HYPO</name>
<evidence type="ECO:0000313" key="2">
    <source>
        <dbReference type="EMBL" id="KPM43306.1"/>
    </source>
</evidence>
<dbReference type="PANTHER" id="PTHR42057:SF2">
    <property type="entry name" value="F-BOX DOMAIN PROTEIN (AFU_ORTHOLOGUE AFUA_4G00200)-RELATED"/>
    <property type="match status" value="1"/>
</dbReference>
<dbReference type="InterPro" id="IPR036047">
    <property type="entry name" value="F-box-like_dom_sf"/>
</dbReference>
<dbReference type="PANTHER" id="PTHR42057">
    <property type="entry name" value="F-BOX DOMAIN PROTEIN (AFU_ORTHOLOGUE AFUA_4G00200)"/>
    <property type="match status" value="1"/>
</dbReference>
<accession>A0A0P7BCH2</accession>
<evidence type="ECO:0000259" key="1">
    <source>
        <dbReference type="PROSITE" id="PS50181"/>
    </source>
</evidence>
<sequence>MNDTTLTGLASLPTEILEQICSVLPMPPLRALRLVSQRLSDIATAWAFRHVRLGARLGCYDHHHFIWIAQSEKLRPLVREVTCDTWPGPTVGDWASRETSVSCHPSDFLNALPLIRCFRNLKSVHLHFGGYSKHDYIDPKNPYDRDIETDGFRYRVLDTVFHCLAGAWCAKRQVQMDDEWLPYNFEADYQTVSLETENMGPIPIKELTISSLVDYHNKRSQRTDLFTQTLSTSGLRRQIIYITPRNVERCNGTTDKPEEVIDLREEYDIFDGLLTILSLCTRGACGWDPRMDFHALRSRKRLDPNFPHLKFLTLRN</sequence>
<reference evidence="2 3" key="1">
    <citation type="submission" date="2015-09" db="EMBL/GenBank/DDBJ databases">
        <title>Draft genome of a European isolate of the apple canker pathogen Neonectria ditissima.</title>
        <authorList>
            <person name="Gomez-Cortecero A."/>
            <person name="Harrison R.J."/>
            <person name="Armitage A.D."/>
        </authorList>
    </citation>
    <scope>NUCLEOTIDE SEQUENCE [LARGE SCALE GENOMIC DNA]</scope>
    <source>
        <strain evidence="2 3">R09/05</strain>
    </source>
</reference>
<evidence type="ECO:0000313" key="3">
    <source>
        <dbReference type="Proteomes" id="UP000050424"/>
    </source>
</evidence>
<keyword evidence="3" id="KW-1185">Reference proteome</keyword>
<dbReference type="AlphaFoldDB" id="A0A0P7BCH2"/>
<gene>
    <name evidence="2" type="ORF">AK830_g3247</name>
</gene>
<dbReference type="EMBL" id="LKCW01000035">
    <property type="protein sequence ID" value="KPM43306.1"/>
    <property type="molecule type" value="Genomic_DNA"/>
</dbReference>
<dbReference type="Proteomes" id="UP000050424">
    <property type="component" value="Unassembled WGS sequence"/>
</dbReference>
<dbReference type="InterPro" id="IPR001810">
    <property type="entry name" value="F-box_dom"/>
</dbReference>
<proteinExistence type="predicted"/>